<feature type="non-terminal residue" evidence="2">
    <location>
        <position position="146"/>
    </location>
</feature>
<sequence length="146" mass="16684">ASTKYEDGTPPIPPMSTALLSPSSVEGQDNFWGNQAKNRLKSVTTALEKEQREKIPFKPSINPMSKDLRRSTRDLEIWKHDREMKKKVVTMQFREEEIPRFRPDLGETVGQTRKILSKSTTAHTQPHLDVISRLELAGHTYKQKGA</sequence>
<proteinExistence type="predicted"/>
<dbReference type="EMBL" id="BQXS01000966">
    <property type="protein sequence ID" value="GKT29811.1"/>
    <property type="molecule type" value="Genomic_DNA"/>
</dbReference>
<keyword evidence="3" id="KW-1185">Reference proteome</keyword>
<protein>
    <submittedName>
        <fullName evidence="2">Uncharacterized protein</fullName>
    </submittedName>
</protein>
<comment type="caution">
    <text evidence="2">The sequence shown here is derived from an EMBL/GenBank/DDBJ whole genome shotgun (WGS) entry which is preliminary data.</text>
</comment>
<evidence type="ECO:0000313" key="3">
    <source>
        <dbReference type="Proteomes" id="UP001057375"/>
    </source>
</evidence>
<accession>A0ABQ5KD17</accession>
<dbReference type="Proteomes" id="UP001057375">
    <property type="component" value="Unassembled WGS sequence"/>
</dbReference>
<evidence type="ECO:0000256" key="1">
    <source>
        <dbReference type="SAM" id="MobiDB-lite"/>
    </source>
</evidence>
<evidence type="ECO:0000313" key="2">
    <source>
        <dbReference type="EMBL" id="GKT29811.1"/>
    </source>
</evidence>
<feature type="compositionally biased region" description="Polar residues" evidence="1">
    <location>
        <begin position="18"/>
        <end position="31"/>
    </location>
</feature>
<organism evidence="2 3">
    <name type="scientific">Aduncisulcus paluster</name>
    <dbReference type="NCBI Taxonomy" id="2918883"/>
    <lineage>
        <taxon>Eukaryota</taxon>
        <taxon>Metamonada</taxon>
        <taxon>Carpediemonas-like organisms</taxon>
        <taxon>Aduncisulcus</taxon>
    </lineage>
</organism>
<gene>
    <name evidence="2" type="ORF">ADUPG1_001274</name>
</gene>
<feature type="non-terminal residue" evidence="2">
    <location>
        <position position="1"/>
    </location>
</feature>
<reference evidence="2" key="1">
    <citation type="submission" date="2022-03" db="EMBL/GenBank/DDBJ databases">
        <title>Draft genome sequence of Aduncisulcus paluster, a free-living microaerophilic Fornicata.</title>
        <authorList>
            <person name="Yuyama I."/>
            <person name="Kume K."/>
            <person name="Tamura T."/>
            <person name="Inagaki Y."/>
            <person name="Hashimoto T."/>
        </authorList>
    </citation>
    <scope>NUCLEOTIDE SEQUENCE</scope>
    <source>
        <strain evidence="2">NY0171</strain>
    </source>
</reference>
<name>A0ABQ5KD17_9EUKA</name>
<feature type="region of interest" description="Disordered" evidence="1">
    <location>
        <begin position="1"/>
        <end position="31"/>
    </location>
</feature>